<evidence type="ECO:0000313" key="4">
    <source>
        <dbReference type="Proteomes" id="UP000248724"/>
    </source>
</evidence>
<dbReference type="CDD" id="cd04301">
    <property type="entry name" value="NAT_SF"/>
    <property type="match status" value="1"/>
</dbReference>
<evidence type="ECO:0000259" key="1">
    <source>
        <dbReference type="PROSITE" id="PS51186"/>
    </source>
</evidence>
<protein>
    <submittedName>
        <fullName evidence="3">GNAT family N-acetyltransferase</fullName>
    </submittedName>
</protein>
<dbReference type="AlphaFoldDB" id="A0A2W5ZGE8"/>
<dbReference type="EMBL" id="QHBU01000093">
    <property type="protein sequence ID" value="PZR81846.1"/>
    <property type="molecule type" value="Genomic_DNA"/>
</dbReference>
<dbReference type="SUPFAM" id="SSF55729">
    <property type="entry name" value="Acyl-CoA N-acyltransferases (Nat)"/>
    <property type="match status" value="1"/>
</dbReference>
<dbReference type="EMBL" id="JAEKNS010000142">
    <property type="protein sequence ID" value="MBJ7595954.1"/>
    <property type="molecule type" value="Genomic_DNA"/>
</dbReference>
<evidence type="ECO:0000313" key="3">
    <source>
        <dbReference type="EMBL" id="PZR81846.1"/>
    </source>
</evidence>
<dbReference type="InterPro" id="IPR016181">
    <property type="entry name" value="Acyl_CoA_acyltransferase"/>
</dbReference>
<sequence>MQLASLGYQTDLALLRLGGTLVEDHGDHLVVSSPDIPTYWWGNFLLLAEVPDPPASQRWLDRFAAAFPLAKHVAMGFDGTTGTLADLAWFTEKGFDAEALTVMTAAAVRTPAHINRDAVYRGLRSDDDWARGVELQIRCGRENIESVAARTFATEKARINRGLVEAGHGRWFGAFVGDRLAAQMGLLAAGPGLARFQSVQTDPDFRRRGLAGTLVRHVSRYGFDELGARTLVMVADPDYFAIDLYRNVGFEPTETQLLVERKPPDD</sequence>
<feature type="domain" description="N-acetyltransferase" evidence="1">
    <location>
        <begin position="118"/>
        <end position="266"/>
    </location>
</feature>
<evidence type="ECO:0000313" key="5">
    <source>
        <dbReference type="Proteomes" id="UP000606991"/>
    </source>
</evidence>
<dbReference type="Proteomes" id="UP000248724">
    <property type="component" value="Unassembled WGS sequence"/>
</dbReference>
<reference evidence="2 5" key="3">
    <citation type="submission" date="2020-10" db="EMBL/GenBank/DDBJ databases">
        <title>Ca. Dormibacterota MAGs.</title>
        <authorList>
            <person name="Montgomery K."/>
        </authorList>
    </citation>
    <scope>NUCLEOTIDE SEQUENCE [LARGE SCALE GENOMIC DNA]</scope>
    <source>
        <strain evidence="2">SC8812_S17_18</strain>
    </source>
</reference>
<proteinExistence type="predicted"/>
<comment type="caution">
    <text evidence="3">The sequence shown here is derived from an EMBL/GenBank/DDBJ whole genome shotgun (WGS) entry which is preliminary data.</text>
</comment>
<dbReference type="InterPro" id="IPR000182">
    <property type="entry name" value="GNAT_dom"/>
</dbReference>
<reference evidence="3" key="2">
    <citation type="submission" date="2018-05" db="EMBL/GenBank/DDBJ databases">
        <authorList>
            <person name="Ferrari B."/>
        </authorList>
    </citation>
    <scope>NUCLEOTIDE SEQUENCE</scope>
    <source>
        <strain evidence="3">RRmetagenome_bin12</strain>
    </source>
</reference>
<organism evidence="3 4">
    <name type="scientific">Candidatus Aeolococcus gillhamiae</name>
    <dbReference type="NCBI Taxonomy" id="3127015"/>
    <lineage>
        <taxon>Bacteria</taxon>
        <taxon>Bacillati</taxon>
        <taxon>Candidatus Dormiibacterota</taxon>
        <taxon>Candidatus Dormibacteria</taxon>
        <taxon>Candidatus Aeolococcales</taxon>
        <taxon>Candidatus Aeolococcaceae</taxon>
        <taxon>Candidatus Aeolococcus</taxon>
    </lineage>
</organism>
<dbReference type="Pfam" id="PF00583">
    <property type="entry name" value="Acetyltransf_1"/>
    <property type="match status" value="1"/>
</dbReference>
<name>A0A2W5ZGE8_9BACT</name>
<accession>A0A934N6Z8</accession>
<evidence type="ECO:0000313" key="2">
    <source>
        <dbReference type="EMBL" id="MBJ7595954.1"/>
    </source>
</evidence>
<accession>A0A2W5ZGE8</accession>
<dbReference type="GO" id="GO:0016747">
    <property type="term" value="F:acyltransferase activity, transferring groups other than amino-acyl groups"/>
    <property type="evidence" value="ECO:0007669"/>
    <property type="project" value="InterPro"/>
</dbReference>
<gene>
    <name evidence="3" type="ORF">DLM65_05220</name>
    <name evidence="2" type="ORF">JF886_14070</name>
</gene>
<reference evidence="3 4" key="1">
    <citation type="journal article" date="2017" name="Nature">
        <title>Atmospheric trace gases support primary production in Antarctic desert surface soil.</title>
        <authorList>
            <person name="Ji M."/>
            <person name="Greening C."/>
            <person name="Vanwonterghem I."/>
            <person name="Carere C.R."/>
            <person name="Bay S.K."/>
            <person name="Steen J.A."/>
            <person name="Montgomery K."/>
            <person name="Lines T."/>
            <person name="Beardall J."/>
            <person name="van Dorst J."/>
            <person name="Snape I."/>
            <person name="Stott M.B."/>
            <person name="Hugenholtz P."/>
            <person name="Ferrari B.C."/>
        </authorList>
    </citation>
    <scope>NUCLEOTIDE SEQUENCE [LARGE SCALE GENOMIC DNA]</scope>
    <source>
        <strain evidence="3">RRmetagenome_bin12</strain>
    </source>
</reference>
<dbReference type="Proteomes" id="UP000606991">
    <property type="component" value="Unassembled WGS sequence"/>
</dbReference>
<dbReference type="Gene3D" id="3.40.630.30">
    <property type="match status" value="1"/>
</dbReference>
<dbReference type="PROSITE" id="PS51186">
    <property type="entry name" value="GNAT"/>
    <property type="match status" value="1"/>
</dbReference>